<gene>
    <name evidence="2" type="ORF">EGW08_020292</name>
</gene>
<comment type="caution">
    <text evidence="2">The sequence shown here is derived from an EMBL/GenBank/DDBJ whole genome shotgun (WGS) entry which is preliminary data.</text>
</comment>
<sequence>MSLILTMASIKCTENDVAFRLTYLTPSVYVTSIPYVSLFFHEVSSKLYFYLHVASEAHAPASRNFVSNVRICLYITHCLIILCLPITRAKVNYLNMTNIQV</sequence>
<name>A0A433SRQ0_ELYCH</name>
<accession>A0A433SRQ0</accession>
<organism evidence="2 3">
    <name type="scientific">Elysia chlorotica</name>
    <name type="common">Eastern emerald elysia</name>
    <name type="synonym">Sea slug</name>
    <dbReference type="NCBI Taxonomy" id="188477"/>
    <lineage>
        <taxon>Eukaryota</taxon>
        <taxon>Metazoa</taxon>
        <taxon>Spiralia</taxon>
        <taxon>Lophotrochozoa</taxon>
        <taxon>Mollusca</taxon>
        <taxon>Gastropoda</taxon>
        <taxon>Heterobranchia</taxon>
        <taxon>Euthyneura</taxon>
        <taxon>Panpulmonata</taxon>
        <taxon>Sacoglossa</taxon>
        <taxon>Placobranchoidea</taxon>
        <taxon>Plakobranchidae</taxon>
        <taxon>Elysia</taxon>
    </lineage>
</organism>
<proteinExistence type="predicted"/>
<dbReference type="EMBL" id="RQTK01001137">
    <property type="protein sequence ID" value="RUS71949.1"/>
    <property type="molecule type" value="Genomic_DNA"/>
</dbReference>
<evidence type="ECO:0000256" key="1">
    <source>
        <dbReference type="SAM" id="Phobius"/>
    </source>
</evidence>
<keyword evidence="1" id="KW-1133">Transmembrane helix</keyword>
<reference evidence="2 3" key="1">
    <citation type="submission" date="2019-01" db="EMBL/GenBank/DDBJ databases">
        <title>A draft genome assembly of the solar-powered sea slug Elysia chlorotica.</title>
        <authorList>
            <person name="Cai H."/>
            <person name="Li Q."/>
            <person name="Fang X."/>
            <person name="Li J."/>
            <person name="Curtis N.E."/>
            <person name="Altenburger A."/>
            <person name="Shibata T."/>
            <person name="Feng M."/>
            <person name="Maeda T."/>
            <person name="Schwartz J.A."/>
            <person name="Shigenobu S."/>
            <person name="Lundholm N."/>
            <person name="Nishiyama T."/>
            <person name="Yang H."/>
            <person name="Hasebe M."/>
            <person name="Li S."/>
            <person name="Pierce S.K."/>
            <person name="Wang J."/>
        </authorList>
    </citation>
    <scope>NUCLEOTIDE SEQUENCE [LARGE SCALE GENOMIC DNA]</scope>
    <source>
        <strain evidence="2">EC2010</strain>
        <tissue evidence="2">Whole organism of an adult</tissue>
    </source>
</reference>
<keyword evidence="1" id="KW-0812">Transmembrane</keyword>
<dbReference type="AlphaFoldDB" id="A0A433SRQ0"/>
<evidence type="ECO:0000313" key="3">
    <source>
        <dbReference type="Proteomes" id="UP000271974"/>
    </source>
</evidence>
<feature type="transmembrane region" description="Helical" evidence="1">
    <location>
        <begin position="21"/>
        <end position="40"/>
    </location>
</feature>
<keyword evidence="1" id="KW-0472">Membrane</keyword>
<keyword evidence="3" id="KW-1185">Reference proteome</keyword>
<evidence type="ECO:0000313" key="2">
    <source>
        <dbReference type="EMBL" id="RUS71949.1"/>
    </source>
</evidence>
<dbReference type="Proteomes" id="UP000271974">
    <property type="component" value="Unassembled WGS sequence"/>
</dbReference>
<feature type="transmembrane region" description="Helical" evidence="1">
    <location>
        <begin position="65"/>
        <end position="86"/>
    </location>
</feature>
<protein>
    <submittedName>
        <fullName evidence="2">Uncharacterized protein</fullName>
    </submittedName>
</protein>